<protein>
    <submittedName>
        <fullName evidence="1">Uncharacterized protein</fullName>
    </submittedName>
</protein>
<gene>
    <name evidence="1" type="ORF">LCGC14_0351260</name>
</gene>
<reference evidence="1" key="1">
    <citation type="journal article" date="2015" name="Nature">
        <title>Complex archaea that bridge the gap between prokaryotes and eukaryotes.</title>
        <authorList>
            <person name="Spang A."/>
            <person name="Saw J.H."/>
            <person name="Jorgensen S.L."/>
            <person name="Zaremba-Niedzwiedzka K."/>
            <person name="Martijn J."/>
            <person name="Lind A.E."/>
            <person name="van Eijk R."/>
            <person name="Schleper C."/>
            <person name="Guy L."/>
            <person name="Ettema T.J."/>
        </authorList>
    </citation>
    <scope>NUCLEOTIDE SEQUENCE</scope>
</reference>
<name>A0A0F9TTL2_9ZZZZ</name>
<proteinExistence type="predicted"/>
<sequence length="96" mass="10903">MSLIRTVHNIGMCNAGVHVRRDDCIGLYPRQPIADSKITAMCYWYCPVCEKEFIKKGVDDLTNEELNLFEELLADTDSYMPPSGGIIVPDKHYSYS</sequence>
<accession>A0A0F9TTL2</accession>
<comment type="caution">
    <text evidence="1">The sequence shown here is derived from an EMBL/GenBank/DDBJ whole genome shotgun (WGS) entry which is preliminary data.</text>
</comment>
<organism evidence="1">
    <name type="scientific">marine sediment metagenome</name>
    <dbReference type="NCBI Taxonomy" id="412755"/>
    <lineage>
        <taxon>unclassified sequences</taxon>
        <taxon>metagenomes</taxon>
        <taxon>ecological metagenomes</taxon>
    </lineage>
</organism>
<evidence type="ECO:0000313" key="1">
    <source>
        <dbReference type="EMBL" id="KKN78267.1"/>
    </source>
</evidence>
<dbReference type="EMBL" id="LAZR01000265">
    <property type="protein sequence ID" value="KKN78267.1"/>
    <property type="molecule type" value="Genomic_DNA"/>
</dbReference>
<dbReference type="AlphaFoldDB" id="A0A0F9TTL2"/>